<comment type="caution">
    <text evidence="1">The sequence shown here is derived from an EMBL/GenBank/DDBJ whole genome shotgun (WGS) entry which is preliminary data.</text>
</comment>
<evidence type="ECO:0000313" key="1">
    <source>
        <dbReference type="EMBL" id="KAK7331547.1"/>
    </source>
</evidence>
<dbReference type="EMBL" id="JAYMYR010000011">
    <property type="protein sequence ID" value="KAK7331547.1"/>
    <property type="molecule type" value="Genomic_DNA"/>
</dbReference>
<keyword evidence="2" id="KW-1185">Reference proteome</keyword>
<proteinExistence type="predicted"/>
<protein>
    <submittedName>
        <fullName evidence="1">Uncharacterized protein</fullName>
    </submittedName>
</protein>
<gene>
    <name evidence="1" type="ORF">VNO80_28283</name>
</gene>
<evidence type="ECO:0000313" key="2">
    <source>
        <dbReference type="Proteomes" id="UP001374584"/>
    </source>
</evidence>
<dbReference type="AlphaFoldDB" id="A0AAN9QDV1"/>
<organism evidence="1 2">
    <name type="scientific">Phaseolus coccineus</name>
    <name type="common">Scarlet runner bean</name>
    <name type="synonym">Phaseolus multiflorus</name>
    <dbReference type="NCBI Taxonomy" id="3886"/>
    <lineage>
        <taxon>Eukaryota</taxon>
        <taxon>Viridiplantae</taxon>
        <taxon>Streptophyta</taxon>
        <taxon>Embryophyta</taxon>
        <taxon>Tracheophyta</taxon>
        <taxon>Spermatophyta</taxon>
        <taxon>Magnoliopsida</taxon>
        <taxon>eudicotyledons</taxon>
        <taxon>Gunneridae</taxon>
        <taxon>Pentapetalae</taxon>
        <taxon>rosids</taxon>
        <taxon>fabids</taxon>
        <taxon>Fabales</taxon>
        <taxon>Fabaceae</taxon>
        <taxon>Papilionoideae</taxon>
        <taxon>50 kb inversion clade</taxon>
        <taxon>NPAAA clade</taxon>
        <taxon>indigoferoid/millettioid clade</taxon>
        <taxon>Phaseoleae</taxon>
        <taxon>Phaseolus</taxon>
    </lineage>
</organism>
<accession>A0AAN9QDV1</accession>
<dbReference type="Proteomes" id="UP001374584">
    <property type="component" value="Unassembled WGS sequence"/>
</dbReference>
<reference evidence="1 2" key="1">
    <citation type="submission" date="2024-01" db="EMBL/GenBank/DDBJ databases">
        <title>The genomes of 5 underutilized Papilionoideae crops provide insights into root nodulation and disease resistanc.</title>
        <authorList>
            <person name="Jiang F."/>
        </authorList>
    </citation>
    <scope>NUCLEOTIDE SEQUENCE [LARGE SCALE GENOMIC DNA]</scope>
    <source>
        <strain evidence="1">JINMINGXINNONG_FW02</strain>
        <tissue evidence="1">Leaves</tissue>
    </source>
</reference>
<name>A0AAN9QDV1_PHACN</name>
<sequence>MLLIPPFVIGSLDKVELSPLSLNACSTYLDPSAQGYTQGVCLKRQIFPKVGILLLRMNIALPLDLPRHNPSSTAQALASATGIQYANCQFSAALDKVKVLSFSLSIMEKALKIIMSIDASKAYGLCFVHSQSYS</sequence>